<dbReference type="InterPro" id="IPR052628">
    <property type="entry name" value="CFAP70"/>
</dbReference>
<dbReference type="GO" id="GO:0060271">
    <property type="term" value="P:cilium assembly"/>
    <property type="evidence" value="ECO:0007669"/>
    <property type="project" value="TreeGrafter"/>
</dbReference>
<feature type="region of interest" description="Disordered" evidence="4">
    <location>
        <begin position="1"/>
        <end position="61"/>
    </location>
</feature>
<dbReference type="GO" id="GO:0003341">
    <property type="term" value="P:cilium movement"/>
    <property type="evidence" value="ECO:0007669"/>
    <property type="project" value="TreeGrafter"/>
</dbReference>
<dbReference type="SUPFAM" id="SSF48452">
    <property type="entry name" value="TPR-like"/>
    <property type="match status" value="2"/>
</dbReference>
<dbReference type="PANTHER" id="PTHR44314:SF1">
    <property type="entry name" value="CILIA- AND FLAGELLA-ASSOCIATED PROTEIN 70"/>
    <property type="match status" value="1"/>
</dbReference>
<feature type="region of interest" description="Disordered" evidence="4">
    <location>
        <begin position="1138"/>
        <end position="1175"/>
    </location>
</feature>
<keyword evidence="7" id="KW-1185">Reference proteome</keyword>
<dbReference type="InterPro" id="IPR019734">
    <property type="entry name" value="TPR_rpt"/>
</dbReference>
<dbReference type="InterPro" id="IPR000008">
    <property type="entry name" value="C2_dom"/>
</dbReference>
<evidence type="ECO:0000256" key="4">
    <source>
        <dbReference type="SAM" id="MobiDB-lite"/>
    </source>
</evidence>
<feature type="compositionally biased region" description="Low complexity" evidence="4">
    <location>
        <begin position="7"/>
        <end position="21"/>
    </location>
</feature>
<dbReference type="Gene3D" id="1.25.40.10">
    <property type="entry name" value="Tetratricopeptide repeat domain"/>
    <property type="match status" value="2"/>
</dbReference>
<feature type="domain" description="C2" evidence="5">
    <location>
        <begin position="46"/>
        <end position="171"/>
    </location>
</feature>
<keyword evidence="2 3" id="KW-0802">TPR repeat</keyword>
<dbReference type="EMBL" id="JADGJD010000044">
    <property type="protein sequence ID" value="KAJ3056144.1"/>
    <property type="molecule type" value="Genomic_DNA"/>
</dbReference>
<dbReference type="Pfam" id="PF13432">
    <property type="entry name" value="TPR_16"/>
    <property type="match status" value="1"/>
</dbReference>
<sequence length="1187" mass="131469">MSDPKSKPTTAAAKSATPTARPSRRPSASDLLKPTPPAAPATPAQAASPPDDGLGEPQETQSELVLTIRVVSARNVKGAKGDKLNSFVRVQFHDFEPKESPVYNDSPTPEYNFSVEQRFHVDETLIDMFANKKLHFTLIESLPKEKTAVLGDAHLSMYPHFLKYPPTAAITPSPTSDSASASSASTGPATGSTTDISAASAQSPTAPLSFRQTVPITYLNPRLLAPGKNEVEDPNKIPEFEVEVSISEPLIPPEVVEQGNFITLKVEDVVPVPDEWSLKEGMEKDLNSSAHSFWLYELLGLSELTTFRPLDIFQYTLNMLVPSSTTPERLVQVTNGTLTNSDSPVNLDPAAIAPQPIMLPKTPNSGSSNGGNGANGGDEKESSNGNAEDAGAGGEQKQEQPRATTGELHKVVSWGFTHVIWMPPEAVARLRGKIQNKQALEVEFVRELQPRFSHVTDTLLNKYRGRVVMDLAPLLYPRVIGLKGRWPLDVSDPPAEPTPFSAVAAAGESSAALDTVSTPKKGTKPSKEEASDENLYRRIGATLGMEMLLEKPLLDKKKLQPINKGVRDFIPRRVIPPHMQYEKRSREADEEYQFQVQDLVRRLIQEHQAAFALLDDQQRGDSESVVEMDEAQKRKRFLFHLNKSGAYFELKEHLKEAVVEIVRERFRRKSPFASKSELQLFISEVYVYLVDQMHIAINKIFHDKSHLFVDPTVSKTADFKMLKKFADAAELNYSVPIAVSYHQERLAKFEDSLQAWFDYGCFCQRTGMGDKGEECFKEILSRNSKHIPSLLAYGAVCCVNEKYEEARVYLVTAVETQPKYVLGLTMLALFYEVISEEEEAEKHMMEASNLHHSTTPPDAPSHFLMAAEFLIQCHAGKLAERALAQELILIGPRVKPYLMLSKLESQRGDFVQAEKHIRDALEVQQDDPDTWAALGHLQFIQRLWHDAQQSYETVLSLSRDPTDIALIYVRLGSIYLQNATAGTGLVGTPEAEHKVDAKFARMAKTMYLRACEKDPSSTSWLGAGKACLALGELDEAEDAFAEANVLNNRDSDVWANLALLCLRLDRFFEANQCIAQALRLGIKDPDVLRAVGNYFMNANQASPAIECFRMSLEIDPTDEPTRELMKRALNVGSQDFLSGDAGKATGGKEENEGFSKGLTDESSAKLAEARKNMEKEGRFAARGGFAM</sequence>
<accession>A0AAD5SJ30</accession>
<evidence type="ECO:0000313" key="7">
    <source>
        <dbReference type="Proteomes" id="UP001212841"/>
    </source>
</evidence>
<dbReference type="Gene3D" id="2.60.40.150">
    <property type="entry name" value="C2 domain"/>
    <property type="match status" value="1"/>
</dbReference>
<gene>
    <name evidence="6" type="primary">TTC18</name>
    <name evidence="6" type="ORF">HK097_007976</name>
</gene>
<reference evidence="6" key="1">
    <citation type="submission" date="2020-05" db="EMBL/GenBank/DDBJ databases">
        <title>Phylogenomic resolution of chytrid fungi.</title>
        <authorList>
            <person name="Stajich J.E."/>
            <person name="Amses K."/>
            <person name="Simmons R."/>
            <person name="Seto K."/>
            <person name="Myers J."/>
            <person name="Bonds A."/>
            <person name="Quandt C.A."/>
            <person name="Barry K."/>
            <person name="Liu P."/>
            <person name="Grigoriev I."/>
            <person name="Longcore J.E."/>
            <person name="James T.Y."/>
        </authorList>
    </citation>
    <scope>NUCLEOTIDE SEQUENCE</scope>
    <source>
        <strain evidence="6">JEL0318</strain>
    </source>
</reference>
<protein>
    <submittedName>
        <fullName evidence="6">Cilia- and flagella-associated protein 70</fullName>
    </submittedName>
</protein>
<keyword evidence="6" id="KW-0969">Cilium</keyword>
<feature type="region of interest" description="Disordered" evidence="4">
    <location>
        <begin position="169"/>
        <end position="204"/>
    </location>
</feature>
<dbReference type="SUPFAM" id="SSF49562">
    <property type="entry name" value="C2 domain (Calcium/lipid-binding domain, CaLB)"/>
    <property type="match status" value="1"/>
</dbReference>
<evidence type="ECO:0000259" key="5">
    <source>
        <dbReference type="PROSITE" id="PS50004"/>
    </source>
</evidence>
<feature type="compositionally biased region" description="Low complexity" evidence="4">
    <location>
        <begin position="41"/>
        <end position="50"/>
    </location>
</feature>
<keyword evidence="6" id="KW-0966">Cell projection</keyword>
<dbReference type="SMART" id="SM00028">
    <property type="entry name" value="TPR"/>
    <property type="match status" value="7"/>
</dbReference>
<dbReference type="InterPro" id="IPR011990">
    <property type="entry name" value="TPR-like_helical_dom_sf"/>
</dbReference>
<dbReference type="GO" id="GO:0031514">
    <property type="term" value="C:motile cilium"/>
    <property type="evidence" value="ECO:0007669"/>
    <property type="project" value="TreeGrafter"/>
</dbReference>
<comment type="caution">
    <text evidence="6">The sequence shown here is derived from an EMBL/GenBank/DDBJ whole genome shotgun (WGS) entry which is preliminary data.</text>
</comment>
<feature type="repeat" description="TPR" evidence="3">
    <location>
        <begin position="1085"/>
        <end position="1118"/>
    </location>
</feature>
<evidence type="ECO:0000256" key="3">
    <source>
        <dbReference type="PROSITE-ProRule" id="PRU00339"/>
    </source>
</evidence>
<evidence type="ECO:0000256" key="1">
    <source>
        <dbReference type="ARBA" id="ARBA00022737"/>
    </source>
</evidence>
<name>A0AAD5SJ30_9FUNG</name>
<dbReference type="GO" id="GO:0070062">
    <property type="term" value="C:extracellular exosome"/>
    <property type="evidence" value="ECO:0007669"/>
    <property type="project" value="TreeGrafter"/>
</dbReference>
<feature type="region of interest" description="Disordered" evidence="4">
    <location>
        <begin position="511"/>
        <end position="532"/>
    </location>
</feature>
<evidence type="ECO:0000256" key="2">
    <source>
        <dbReference type="ARBA" id="ARBA00022803"/>
    </source>
</evidence>
<evidence type="ECO:0000313" key="6">
    <source>
        <dbReference type="EMBL" id="KAJ3056144.1"/>
    </source>
</evidence>
<feature type="region of interest" description="Disordered" evidence="4">
    <location>
        <begin position="355"/>
        <end position="405"/>
    </location>
</feature>
<feature type="compositionally biased region" description="Low complexity" evidence="4">
    <location>
        <begin position="169"/>
        <end position="195"/>
    </location>
</feature>
<dbReference type="PANTHER" id="PTHR44314">
    <property type="entry name" value="CILIA- AND FLAGELLA-ASSOCIATED PROTEIN 70"/>
    <property type="match status" value="1"/>
</dbReference>
<proteinExistence type="predicted"/>
<dbReference type="AlphaFoldDB" id="A0AAD5SJ30"/>
<dbReference type="PROSITE" id="PS50004">
    <property type="entry name" value="C2"/>
    <property type="match status" value="1"/>
</dbReference>
<feature type="compositionally biased region" description="Basic and acidic residues" evidence="4">
    <location>
        <begin position="1146"/>
        <end position="1175"/>
    </location>
</feature>
<organism evidence="6 7">
    <name type="scientific">Rhizophlyctis rosea</name>
    <dbReference type="NCBI Taxonomy" id="64517"/>
    <lineage>
        <taxon>Eukaryota</taxon>
        <taxon>Fungi</taxon>
        <taxon>Fungi incertae sedis</taxon>
        <taxon>Chytridiomycota</taxon>
        <taxon>Chytridiomycota incertae sedis</taxon>
        <taxon>Chytridiomycetes</taxon>
        <taxon>Rhizophlyctidales</taxon>
        <taxon>Rhizophlyctidaceae</taxon>
        <taxon>Rhizophlyctis</taxon>
    </lineage>
</organism>
<dbReference type="PROSITE" id="PS50005">
    <property type="entry name" value="TPR"/>
    <property type="match status" value="1"/>
</dbReference>
<dbReference type="Proteomes" id="UP001212841">
    <property type="component" value="Unassembled WGS sequence"/>
</dbReference>
<keyword evidence="6" id="KW-0282">Flagellum</keyword>
<dbReference type="CDD" id="cd00030">
    <property type="entry name" value="C2"/>
    <property type="match status" value="1"/>
</dbReference>
<dbReference type="InterPro" id="IPR035892">
    <property type="entry name" value="C2_domain_sf"/>
</dbReference>
<keyword evidence="1" id="KW-0677">Repeat</keyword>